<accession>A0A426X225</accession>
<comment type="caution">
    <text evidence="2">The sequence shown here is derived from an EMBL/GenBank/DDBJ whole genome shotgun (WGS) entry which is preliminary data.</text>
</comment>
<gene>
    <name evidence="2" type="ORF">B296_00053587</name>
</gene>
<feature type="region of interest" description="Disordered" evidence="1">
    <location>
        <begin position="125"/>
        <end position="196"/>
    </location>
</feature>
<evidence type="ECO:0000256" key="1">
    <source>
        <dbReference type="SAM" id="MobiDB-lite"/>
    </source>
</evidence>
<dbReference type="Proteomes" id="UP000287651">
    <property type="component" value="Unassembled WGS sequence"/>
</dbReference>
<name>A0A426X225_ENSVE</name>
<proteinExistence type="predicted"/>
<evidence type="ECO:0000313" key="2">
    <source>
        <dbReference type="EMBL" id="RRT33501.1"/>
    </source>
</evidence>
<dbReference type="EMBL" id="AMZH03028834">
    <property type="protein sequence ID" value="RRT33501.1"/>
    <property type="molecule type" value="Genomic_DNA"/>
</dbReference>
<protein>
    <submittedName>
        <fullName evidence="2">Uncharacterized protein</fullName>
    </submittedName>
</protein>
<dbReference type="AlphaFoldDB" id="A0A426X225"/>
<evidence type="ECO:0000313" key="3">
    <source>
        <dbReference type="Proteomes" id="UP000287651"/>
    </source>
</evidence>
<sequence length="196" mass="21594">MNNVVAQRRKGFQSRISIHKGFQFRLLLNGLLVSTKGFQSRSLLNGLSVPTKGFQSRSLLNELSVPIKGFQSRSILNGLSVPIKGFQSQSRHNGPSNPADFKELPKAQCRLWSPSKSMVQPVLTVAKPRHTPTNVKKASNGGKKHRLRPSSSASSEPFSRGENERADIGPTHMSNTRKHAVPQGQPCHPEPSTRSR</sequence>
<reference evidence="2 3" key="1">
    <citation type="journal article" date="2014" name="Agronomy (Basel)">
        <title>A Draft Genome Sequence for Ensete ventricosum, the Drought-Tolerant Tree Against Hunger.</title>
        <authorList>
            <person name="Harrison J."/>
            <person name="Moore K.A."/>
            <person name="Paszkiewicz K."/>
            <person name="Jones T."/>
            <person name="Grant M."/>
            <person name="Ambacheew D."/>
            <person name="Muzemil S."/>
            <person name="Studholme D.J."/>
        </authorList>
    </citation>
    <scope>NUCLEOTIDE SEQUENCE [LARGE SCALE GENOMIC DNA]</scope>
</reference>
<organism evidence="2 3">
    <name type="scientific">Ensete ventricosum</name>
    <name type="common">Abyssinian banana</name>
    <name type="synonym">Musa ensete</name>
    <dbReference type="NCBI Taxonomy" id="4639"/>
    <lineage>
        <taxon>Eukaryota</taxon>
        <taxon>Viridiplantae</taxon>
        <taxon>Streptophyta</taxon>
        <taxon>Embryophyta</taxon>
        <taxon>Tracheophyta</taxon>
        <taxon>Spermatophyta</taxon>
        <taxon>Magnoliopsida</taxon>
        <taxon>Liliopsida</taxon>
        <taxon>Zingiberales</taxon>
        <taxon>Musaceae</taxon>
        <taxon>Ensete</taxon>
    </lineage>
</organism>